<evidence type="ECO:0000259" key="1">
    <source>
        <dbReference type="Pfam" id="PF06294"/>
    </source>
</evidence>
<dbReference type="AlphaFoldDB" id="A0A177B1R3"/>
<dbReference type="Gene3D" id="1.10.418.10">
    <property type="entry name" value="Calponin-like domain"/>
    <property type="match status" value="1"/>
</dbReference>
<evidence type="ECO:0000313" key="2">
    <source>
        <dbReference type="EMBL" id="OAF68050.1"/>
    </source>
</evidence>
<keyword evidence="3" id="KW-1185">Reference proteome</keyword>
<dbReference type="InterPro" id="IPR036872">
    <property type="entry name" value="CH_dom_sf"/>
</dbReference>
<sequence>MFIDGKSFKNKLKNWSILNKFIKKHNIYLPENIIYGTIHSKDSASVILVENIFKLLTNRKIKQDKKYHTTDEKYQELLPPYAKTTTSKSIKNNITITEIIQIKNIQDVHKMTHKIIEKNQINRQRERIENPKRFDIKKTLPEKCYRNTPTNSTNIYTNNDYIETLGFFRPIVKKLH</sequence>
<accession>A0A177B1R3</accession>
<dbReference type="OrthoDB" id="62528at2759"/>
<dbReference type="GO" id="GO:0051493">
    <property type="term" value="P:regulation of cytoskeleton organization"/>
    <property type="evidence" value="ECO:0007669"/>
    <property type="project" value="TreeGrafter"/>
</dbReference>
<protein>
    <recommendedName>
        <fullName evidence="1">CH-like domain-containing protein</fullName>
    </recommendedName>
</protein>
<dbReference type="InterPro" id="IPR052111">
    <property type="entry name" value="Spermatogenesis_Ciliary_MAP"/>
</dbReference>
<feature type="domain" description="CH-like" evidence="1">
    <location>
        <begin position="2"/>
        <end position="53"/>
    </location>
</feature>
<proteinExistence type="predicted"/>
<dbReference type="GO" id="GO:0005930">
    <property type="term" value="C:axoneme"/>
    <property type="evidence" value="ECO:0007669"/>
    <property type="project" value="TreeGrafter"/>
</dbReference>
<dbReference type="PANTHER" id="PTHR12509:SF8">
    <property type="entry name" value="SPERMATOGENESIS-ASSOCIATED PROTEIN 4"/>
    <property type="match status" value="1"/>
</dbReference>
<evidence type="ECO:0000313" key="3">
    <source>
        <dbReference type="Proteomes" id="UP000078046"/>
    </source>
</evidence>
<dbReference type="GO" id="GO:0008017">
    <property type="term" value="F:microtubule binding"/>
    <property type="evidence" value="ECO:0007669"/>
    <property type="project" value="TreeGrafter"/>
</dbReference>
<reference evidence="2 3" key="1">
    <citation type="submission" date="2016-04" db="EMBL/GenBank/DDBJ databases">
        <title>The genome of Intoshia linei affirms orthonectids as highly simplified spiralians.</title>
        <authorList>
            <person name="Mikhailov K.V."/>
            <person name="Slusarev G.S."/>
            <person name="Nikitin M.A."/>
            <person name="Logacheva M.D."/>
            <person name="Penin A."/>
            <person name="Aleoshin V."/>
            <person name="Panchin Y.V."/>
        </authorList>
    </citation>
    <scope>NUCLEOTIDE SEQUENCE [LARGE SCALE GENOMIC DNA]</scope>
    <source>
        <strain evidence="2">Intl2013</strain>
        <tissue evidence="2">Whole animal</tissue>
    </source>
</reference>
<gene>
    <name evidence="2" type="ORF">A3Q56_04186</name>
</gene>
<dbReference type="InterPro" id="IPR010441">
    <property type="entry name" value="CH_2"/>
</dbReference>
<dbReference type="Pfam" id="PF06294">
    <property type="entry name" value="CH_2"/>
    <property type="match status" value="1"/>
</dbReference>
<dbReference type="Proteomes" id="UP000078046">
    <property type="component" value="Unassembled WGS sequence"/>
</dbReference>
<name>A0A177B1R3_9BILA</name>
<dbReference type="EMBL" id="LWCA01000523">
    <property type="protein sequence ID" value="OAF68050.1"/>
    <property type="molecule type" value="Genomic_DNA"/>
</dbReference>
<organism evidence="2 3">
    <name type="scientific">Intoshia linei</name>
    <dbReference type="NCBI Taxonomy" id="1819745"/>
    <lineage>
        <taxon>Eukaryota</taxon>
        <taxon>Metazoa</taxon>
        <taxon>Spiralia</taxon>
        <taxon>Lophotrochozoa</taxon>
        <taxon>Mesozoa</taxon>
        <taxon>Orthonectida</taxon>
        <taxon>Rhopaluridae</taxon>
        <taxon>Intoshia</taxon>
    </lineage>
</organism>
<comment type="caution">
    <text evidence="2">The sequence shown here is derived from an EMBL/GenBank/DDBJ whole genome shotgun (WGS) entry which is preliminary data.</text>
</comment>
<dbReference type="PANTHER" id="PTHR12509">
    <property type="entry name" value="SPERMATOGENESIS-ASSOCIATED 4-RELATED"/>
    <property type="match status" value="1"/>
</dbReference>